<evidence type="ECO:0000313" key="3">
    <source>
        <dbReference type="Proteomes" id="UP000249799"/>
    </source>
</evidence>
<dbReference type="PANTHER" id="PTHR11365">
    <property type="entry name" value="5-OXOPROLINASE RELATED"/>
    <property type="match status" value="1"/>
</dbReference>
<dbReference type="GO" id="GO:0006749">
    <property type="term" value="P:glutathione metabolic process"/>
    <property type="evidence" value="ECO:0007669"/>
    <property type="project" value="TreeGrafter"/>
</dbReference>
<protein>
    <submittedName>
        <fullName evidence="2">Hydantoinase B/oxoprolinase family protein</fullName>
    </submittedName>
</protein>
<feature type="domain" description="Hydantoinase B/oxoprolinase" evidence="1">
    <location>
        <begin position="3"/>
        <end position="521"/>
    </location>
</feature>
<proteinExistence type="predicted"/>
<organism evidence="2 3">
    <name type="scientific">Bradymonas sediminis</name>
    <dbReference type="NCBI Taxonomy" id="1548548"/>
    <lineage>
        <taxon>Bacteria</taxon>
        <taxon>Deltaproteobacteria</taxon>
        <taxon>Bradymonadales</taxon>
        <taxon>Bradymonadaceae</taxon>
        <taxon>Bradymonas</taxon>
    </lineage>
</organism>
<dbReference type="Pfam" id="PF02538">
    <property type="entry name" value="Hydantoinase_B"/>
    <property type="match status" value="1"/>
</dbReference>
<dbReference type="EMBL" id="CP030032">
    <property type="protein sequence ID" value="AWV88305.1"/>
    <property type="molecule type" value="Genomic_DNA"/>
</dbReference>
<dbReference type="InterPro" id="IPR045079">
    <property type="entry name" value="Oxoprolinase-like"/>
</dbReference>
<dbReference type="GO" id="GO:0005829">
    <property type="term" value="C:cytosol"/>
    <property type="evidence" value="ECO:0007669"/>
    <property type="project" value="TreeGrafter"/>
</dbReference>
<dbReference type="KEGG" id="bsed:DN745_02695"/>
<dbReference type="RefSeq" id="WP_111331931.1">
    <property type="nucleotide sequence ID" value="NZ_CP030032.1"/>
</dbReference>
<evidence type="ECO:0000259" key="1">
    <source>
        <dbReference type="Pfam" id="PF02538"/>
    </source>
</evidence>
<name>A0A2Z4FHR1_9DELT</name>
<dbReference type="AlphaFoldDB" id="A0A2Z4FHR1"/>
<evidence type="ECO:0000313" key="2">
    <source>
        <dbReference type="EMBL" id="AWV88305.1"/>
    </source>
</evidence>
<accession>A0A2Z4FHR1</accession>
<dbReference type="InterPro" id="IPR003692">
    <property type="entry name" value="Hydantoinase_B"/>
</dbReference>
<dbReference type="OrthoDB" id="9761586at2"/>
<keyword evidence="3" id="KW-1185">Reference proteome</keyword>
<dbReference type="PANTHER" id="PTHR11365:SF23">
    <property type="entry name" value="HYPOTHETICAL 5-OXOPROLINASE (EUROFUNG)-RELATED"/>
    <property type="match status" value="1"/>
</dbReference>
<dbReference type="GO" id="GO:0017168">
    <property type="term" value="F:5-oxoprolinase (ATP-hydrolyzing) activity"/>
    <property type="evidence" value="ECO:0007669"/>
    <property type="project" value="TreeGrafter"/>
</dbReference>
<sequence length="523" mass="55735">MNAIELEIFRHLFASIAEEMGATLMRSAYSPNIKERRDFSCAIFDAAGEMVAQAAHIPVHLGSTPLSVRAAIDAIKMTPKMHVVLNDPFAGGTHLPDITMVSPVFDAAGEVRFYVANRAHHADVGGISPGSLGLSKSIDEEGIRISPTAWSEALEDEIAAASRTPQERRGDLRAQIAANRRGRQRLQEQLARQPEKVLAACADLQDYSERFMRRIIAQMPDGQWEFEDFLDDDGMGNGPLKIRCTLTISGDAASVDFRGTDAQTAGPLNVPRAVTLSAVLYVFRCLAPPELPSNGGYMRCVKLMTEPGSLVDAQYPAAVAAGNVETSQRITDVVIGAFSKAIPGQVPAASCGSMNNILIGGADPRRVAGGSAIDADFAYYETIGGGSGACPGVDGQGYAGESAVQTHMTNTLNTPVEALEHAYPFRVAEYRVRRGSGGQGAFRGGDGVVRAYEFDAPATVTLMTERRDRAPWGLEGGEDAKVGENLLVRDGVTRQLPNKCTVEVQAGDRVIIKTPGGAGAGRF</sequence>
<dbReference type="Proteomes" id="UP000249799">
    <property type="component" value="Chromosome"/>
</dbReference>
<gene>
    <name evidence="2" type="ORF">DN745_02695</name>
</gene>
<reference evidence="2 3" key="1">
    <citation type="submission" date="2018-06" db="EMBL/GenBank/DDBJ databases">
        <title>Lujinxingia sediminis gen. nov. sp. nov., a new facultative anaerobic member of the class Deltaproteobacteria, and proposal of Lujinxingaceae fam. nov.</title>
        <authorList>
            <person name="Guo L.-Y."/>
            <person name="Li C.-M."/>
            <person name="Wang S."/>
            <person name="Du Z.-J."/>
        </authorList>
    </citation>
    <scope>NUCLEOTIDE SEQUENCE [LARGE SCALE GENOMIC DNA]</scope>
    <source>
        <strain evidence="2 3">FA350</strain>
    </source>
</reference>